<dbReference type="AlphaFoldDB" id="A0A9P0P6S8"/>
<name>A0A9P0P6S8_ACAOB</name>
<protein>
    <submittedName>
        <fullName evidence="1">Uncharacterized protein</fullName>
    </submittedName>
</protein>
<evidence type="ECO:0000313" key="1">
    <source>
        <dbReference type="EMBL" id="CAH1967630.1"/>
    </source>
</evidence>
<dbReference type="EMBL" id="CAKOFQ010006745">
    <property type="protein sequence ID" value="CAH1967630.1"/>
    <property type="molecule type" value="Genomic_DNA"/>
</dbReference>
<dbReference type="OrthoDB" id="1470350at2759"/>
<dbReference type="Proteomes" id="UP001152888">
    <property type="component" value="Unassembled WGS sequence"/>
</dbReference>
<keyword evidence="2" id="KW-1185">Reference proteome</keyword>
<gene>
    <name evidence="1" type="ORF">ACAOBT_LOCUS7474</name>
</gene>
<comment type="caution">
    <text evidence="1">The sequence shown here is derived from an EMBL/GenBank/DDBJ whole genome shotgun (WGS) entry which is preliminary data.</text>
</comment>
<evidence type="ECO:0000313" key="2">
    <source>
        <dbReference type="Proteomes" id="UP001152888"/>
    </source>
</evidence>
<proteinExistence type="predicted"/>
<reference evidence="1" key="1">
    <citation type="submission" date="2022-03" db="EMBL/GenBank/DDBJ databases">
        <authorList>
            <person name="Sayadi A."/>
        </authorList>
    </citation>
    <scope>NUCLEOTIDE SEQUENCE</scope>
</reference>
<sequence length="132" mass="15623">MPHVVSFKATSIWAKWKRHRKVITPSFNQRVLDSFVVLFNEKETSMGVELDVESLERRLDEVLDKQIHLFTEKTLILWNHFEVIWYLSGKKKMYQDYINRFGSIISEVANLSMLLSLLEPAGKIMLNYNLIY</sequence>
<organism evidence="1 2">
    <name type="scientific">Acanthoscelides obtectus</name>
    <name type="common">Bean weevil</name>
    <name type="synonym">Bruchus obtectus</name>
    <dbReference type="NCBI Taxonomy" id="200917"/>
    <lineage>
        <taxon>Eukaryota</taxon>
        <taxon>Metazoa</taxon>
        <taxon>Ecdysozoa</taxon>
        <taxon>Arthropoda</taxon>
        <taxon>Hexapoda</taxon>
        <taxon>Insecta</taxon>
        <taxon>Pterygota</taxon>
        <taxon>Neoptera</taxon>
        <taxon>Endopterygota</taxon>
        <taxon>Coleoptera</taxon>
        <taxon>Polyphaga</taxon>
        <taxon>Cucujiformia</taxon>
        <taxon>Chrysomeloidea</taxon>
        <taxon>Chrysomelidae</taxon>
        <taxon>Bruchinae</taxon>
        <taxon>Bruchini</taxon>
        <taxon>Acanthoscelides</taxon>
    </lineage>
</organism>
<accession>A0A9P0P6S8</accession>